<dbReference type="EMBL" id="JBJXBP010000008">
    <property type="protein sequence ID" value="KAL3812933.1"/>
    <property type="molecule type" value="Genomic_DNA"/>
</dbReference>
<keyword evidence="2" id="KW-1185">Reference proteome</keyword>
<protein>
    <submittedName>
        <fullName evidence="1">Uncharacterized protein</fullName>
    </submittedName>
</protein>
<dbReference type="AlphaFoldDB" id="A0ABD3RJ70"/>
<name>A0ABD3RJ70_9LAMI</name>
<proteinExistence type="predicted"/>
<dbReference type="Proteomes" id="UP001634393">
    <property type="component" value="Unassembled WGS sequence"/>
</dbReference>
<sequence length="86" mass="10158">MKETEYEQVRIVRIGQLRVIFNTNLKIRSWEFCAQNQIEYIHRNSITPQVTNTTNSMIVLFTSQLIFFSNIKGFFCKLTPCDMFNG</sequence>
<dbReference type="Pfam" id="PF01803">
    <property type="entry name" value="LIM_bind"/>
    <property type="match status" value="1"/>
</dbReference>
<gene>
    <name evidence="1" type="ORF">ACJIZ3_014201</name>
</gene>
<accession>A0ABD3RJ70</accession>
<evidence type="ECO:0000313" key="2">
    <source>
        <dbReference type="Proteomes" id="UP001634393"/>
    </source>
</evidence>
<reference evidence="1 2" key="1">
    <citation type="submission" date="2024-12" db="EMBL/GenBank/DDBJ databases">
        <title>The unique morphological basis and parallel evolutionary history of personate flowers in Penstemon.</title>
        <authorList>
            <person name="Depatie T.H."/>
            <person name="Wessinger C.A."/>
        </authorList>
    </citation>
    <scope>NUCLEOTIDE SEQUENCE [LARGE SCALE GENOMIC DNA]</scope>
    <source>
        <strain evidence="1">WTNN_2</strain>
        <tissue evidence="1">Leaf</tissue>
    </source>
</reference>
<evidence type="ECO:0000313" key="1">
    <source>
        <dbReference type="EMBL" id="KAL3812933.1"/>
    </source>
</evidence>
<dbReference type="InterPro" id="IPR029005">
    <property type="entry name" value="LIM-bd/SEUSS"/>
</dbReference>
<comment type="caution">
    <text evidence="1">The sequence shown here is derived from an EMBL/GenBank/DDBJ whole genome shotgun (WGS) entry which is preliminary data.</text>
</comment>
<dbReference type="PANTHER" id="PTHR10378">
    <property type="entry name" value="LIM DOMAIN-BINDING PROTEIN"/>
    <property type="match status" value="1"/>
</dbReference>
<organism evidence="1 2">
    <name type="scientific">Penstemon smallii</name>
    <dbReference type="NCBI Taxonomy" id="265156"/>
    <lineage>
        <taxon>Eukaryota</taxon>
        <taxon>Viridiplantae</taxon>
        <taxon>Streptophyta</taxon>
        <taxon>Embryophyta</taxon>
        <taxon>Tracheophyta</taxon>
        <taxon>Spermatophyta</taxon>
        <taxon>Magnoliopsida</taxon>
        <taxon>eudicotyledons</taxon>
        <taxon>Gunneridae</taxon>
        <taxon>Pentapetalae</taxon>
        <taxon>asterids</taxon>
        <taxon>lamiids</taxon>
        <taxon>Lamiales</taxon>
        <taxon>Plantaginaceae</taxon>
        <taxon>Cheloneae</taxon>
        <taxon>Penstemon</taxon>
    </lineage>
</organism>